<evidence type="ECO:0000256" key="2">
    <source>
        <dbReference type="SAM" id="MobiDB-lite"/>
    </source>
</evidence>
<feature type="coiled-coil region" evidence="1">
    <location>
        <begin position="119"/>
        <end position="171"/>
    </location>
</feature>
<organism evidence="3 4">
    <name type="scientific">Malassezia globosa (strain ATCC MYA-4612 / CBS 7966)</name>
    <name type="common">Dandruff-associated fungus</name>
    <dbReference type="NCBI Taxonomy" id="425265"/>
    <lineage>
        <taxon>Eukaryota</taxon>
        <taxon>Fungi</taxon>
        <taxon>Dikarya</taxon>
        <taxon>Basidiomycota</taxon>
        <taxon>Ustilaginomycotina</taxon>
        <taxon>Malasseziomycetes</taxon>
        <taxon>Malasseziales</taxon>
        <taxon>Malasseziaceae</taxon>
        <taxon>Malassezia</taxon>
    </lineage>
</organism>
<name>A8Q3F3_MALGO</name>
<evidence type="ECO:0000313" key="4">
    <source>
        <dbReference type="Proteomes" id="UP000008837"/>
    </source>
</evidence>
<proteinExistence type="predicted"/>
<feature type="region of interest" description="Disordered" evidence="2">
    <location>
        <begin position="248"/>
        <end position="271"/>
    </location>
</feature>
<feature type="region of interest" description="Disordered" evidence="2">
    <location>
        <begin position="295"/>
        <end position="325"/>
    </location>
</feature>
<evidence type="ECO:0000313" key="3">
    <source>
        <dbReference type="EMBL" id="EDP43371.1"/>
    </source>
</evidence>
<keyword evidence="1" id="KW-0175">Coiled coil</keyword>
<evidence type="ECO:0000256" key="1">
    <source>
        <dbReference type="SAM" id="Coils"/>
    </source>
</evidence>
<dbReference type="RefSeq" id="XP_001730585.1">
    <property type="nucleotide sequence ID" value="XM_001730533.1"/>
</dbReference>
<gene>
    <name evidence="3" type="ORF">MGL_2381</name>
</gene>
<accession>A8Q3F3</accession>
<protein>
    <submittedName>
        <fullName evidence="3">Uncharacterized protein</fullName>
    </submittedName>
</protein>
<keyword evidence="4" id="KW-1185">Reference proteome</keyword>
<dbReference type="OMA" id="SINECMS"/>
<dbReference type="VEuPathDB" id="FungiDB:MGL_2381"/>
<feature type="coiled-coil region" evidence="1">
    <location>
        <begin position="201"/>
        <end position="228"/>
    </location>
</feature>
<dbReference type="OrthoDB" id="8062037at2759"/>
<dbReference type="Proteomes" id="UP000008837">
    <property type="component" value="Unassembled WGS sequence"/>
</dbReference>
<dbReference type="STRING" id="425265.A8Q3F3"/>
<comment type="caution">
    <text evidence="3">The sequence shown here is derived from an EMBL/GenBank/DDBJ whole genome shotgun (WGS) entry which is preliminary data.</text>
</comment>
<dbReference type="AlphaFoldDB" id="A8Q3F3"/>
<dbReference type="InParanoid" id="A8Q3F3"/>
<feature type="region of interest" description="Disordered" evidence="2">
    <location>
        <begin position="386"/>
        <end position="434"/>
    </location>
</feature>
<dbReference type="KEGG" id="mgl:MGL_2381"/>
<dbReference type="EMBL" id="AAYY01000008">
    <property type="protein sequence ID" value="EDP43371.1"/>
    <property type="molecule type" value="Genomic_DNA"/>
</dbReference>
<feature type="compositionally biased region" description="Basic and acidic residues" evidence="2">
    <location>
        <begin position="259"/>
        <end position="271"/>
    </location>
</feature>
<dbReference type="GeneID" id="5854892"/>
<sequence>MDDLDFGQYVASHSADPSACNGAHGGLLASVRDWVFSMQAYAMAAYGLQSSAMSKASHRIGTCHRGLVQHALAEQHMHNAMQALTQAVVHAERLSRELAQRTSSLDENNRQVHLRQVQLRNEQQHLDTLRQKLEHERTSLKHKLKHAAQTKRELAEQHDALERRGQSMEKEQQAQAMRTQEAIACAKSQSAEAIRKAALAEEAAMQRASEAEDRARAAEERASDMADALHATRAKNQSMADQMRALQAALASNKSKRRSERETSDRLRSRVFQLEHERDASASPLRERSINECMSLSRSRQGHHVPETPDAGAKRKRATGVGAGANTDAGVAASFETETDPHLSASSEFAPTLISLKPRAESSAPTPSPSQAFLSSLTYDMDDNEFPMPGGSWPTMNQPHSRISPHKHTAVSDSLWIHSSTQGTVALGPRRRPT</sequence>
<reference evidence="3 4" key="1">
    <citation type="journal article" date="2007" name="Proc. Natl. Acad. Sci. U.S.A.">
        <title>Dandruff-associated Malassezia genomes reveal convergent and divergent virulence traits shared with plant and human fungal pathogens.</title>
        <authorList>
            <person name="Xu J."/>
            <person name="Saunders C.W."/>
            <person name="Hu P."/>
            <person name="Grant R.A."/>
            <person name="Boekhout T."/>
            <person name="Kuramae E.E."/>
            <person name="Kronstad J.W."/>
            <person name="Deangelis Y.M."/>
            <person name="Reeder N.L."/>
            <person name="Johnstone K.R."/>
            <person name="Leland M."/>
            <person name="Fieno A.M."/>
            <person name="Begley W.M."/>
            <person name="Sun Y."/>
            <person name="Lacey M.P."/>
            <person name="Chaudhary T."/>
            <person name="Keough T."/>
            <person name="Chu L."/>
            <person name="Sears R."/>
            <person name="Yuan B."/>
            <person name="Dawson T.L.Jr."/>
        </authorList>
    </citation>
    <scope>NUCLEOTIDE SEQUENCE [LARGE SCALE GENOMIC DNA]</scope>
    <source>
        <strain evidence="4">ATCC MYA-4612 / CBS 7966</strain>
    </source>
</reference>